<dbReference type="PANTHER" id="PTHR30509">
    <property type="entry name" value="P-HYDROXYBENZOIC ACID EFFLUX PUMP SUBUNIT-RELATED"/>
    <property type="match status" value="1"/>
</dbReference>
<evidence type="ECO:0000256" key="7">
    <source>
        <dbReference type="SAM" id="Phobius"/>
    </source>
</evidence>
<evidence type="ECO:0000256" key="1">
    <source>
        <dbReference type="ARBA" id="ARBA00004651"/>
    </source>
</evidence>
<dbReference type="GO" id="GO:0005886">
    <property type="term" value="C:plasma membrane"/>
    <property type="evidence" value="ECO:0007669"/>
    <property type="project" value="UniProtKB-SubCell"/>
</dbReference>
<feature type="transmembrane region" description="Helical" evidence="7">
    <location>
        <begin position="79"/>
        <end position="103"/>
    </location>
</feature>
<evidence type="ECO:0000256" key="3">
    <source>
        <dbReference type="ARBA" id="ARBA00022692"/>
    </source>
</evidence>
<dbReference type="PANTHER" id="PTHR30509:SF9">
    <property type="entry name" value="MULTIDRUG RESISTANCE PROTEIN MDTO"/>
    <property type="match status" value="1"/>
</dbReference>
<organism evidence="9 10">
    <name type="scientific">Planotetraspora thailandica</name>
    <dbReference type="NCBI Taxonomy" id="487172"/>
    <lineage>
        <taxon>Bacteria</taxon>
        <taxon>Bacillati</taxon>
        <taxon>Actinomycetota</taxon>
        <taxon>Actinomycetes</taxon>
        <taxon>Streptosporangiales</taxon>
        <taxon>Streptosporangiaceae</taxon>
        <taxon>Planotetraspora</taxon>
    </lineage>
</organism>
<keyword evidence="4 7" id="KW-1133">Transmembrane helix</keyword>
<accession>A0A8J3XY02</accession>
<dbReference type="InterPro" id="IPR049453">
    <property type="entry name" value="Memb_transporter_dom"/>
</dbReference>
<evidence type="ECO:0000313" key="10">
    <source>
        <dbReference type="Proteomes" id="UP000605992"/>
    </source>
</evidence>
<feature type="domain" description="Integral membrane bound transporter" evidence="8">
    <location>
        <begin position="354"/>
        <end position="477"/>
    </location>
</feature>
<feature type="transmembrane region" description="Helical" evidence="7">
    <location>
        <begin position="115"/>
        <end position="134"/>
    </location>
</feature>
<comment type="caution">
    <text evidence="9">The sequence shown here is derived from an EMBL/GenBank/DDBJ whole genome shotgun (WGS) entry which is preliminary data.</text>
</comment>
<reference evidence="9" key="1">
    <citation type="submission" date="2021-01" db="EMBL/GenBank/DDBJ databases">
        <title>Whole genome shotgun sequence of Planotetraspora thailandica NBRC 104271.</title>
        <authorList>
            <person name="Komaki H."/>
            <person name="Tamura T."/>
        </authorList>
    </citation>
    <scope>NUCLEOTIDE SEQUENCE</scope>
    <source>
        <strain evidence="9">NBRC 104271</strain>
    </source>
</reference>
<evidence type="ECO:0000256" key="5">
    <source>
        <dbReference type="ARBA" id="ARBA00023136"/>
    </source>
</evidence>
<keyword evidence="10" id="KW-1185">Reference proteome</keyword>
<name>A0A8J3XY02_9ACTN</name>
<keyword evidence="2" id="KW-1003">Cell membrane</keyword>
<evidence type="ECO:0000256" key="4">
    <source>
        <dbReference type="ARBA" id="ARBA00022989"/>
    </source>
</evidence>
<dbReference type="AlphaFoldDB" id="A0A8J3XY02"/>
<feature type="transmembrane region" description="Helical" evidence="7">
    <location>
        <begin position="47"/>
        <end position="67"/>
    </location>
</feature>
<comment type="similarity">
    <text evidence="6">Belongs to the YccS/YhfK family.</text>
</comment>
<keyword evidence="3 7" id="KW-0812">Transmembrane</keyword>
<dbReference type="Proteomes" id="UP000605992">
    <property type="component" value="Unassembled WGS sequence"/>
</dbReference>
<evidence type="ECO:0000259" key="8">
    <source>
        <dbReference type="Pfam" id="PF13515"/>
    </source>
</evidence>
<dbReference type="Pfam" id="PF13515">
    <property type="entry name" value="FUSC_2"/>
    <property type="match status" value="1"/>
</dbReference>
<gene>
    <name evidence="9" type="ORF">Pth03_20770</name>
</gene>
<evidence type="ECO:0000256" key="6">
    <source>
        <dbReference type="ARBA" id="ARBA00043993"/>
    </source>
</evidence>
<feature type="transmembrane region" description="Helical" evidence="7">
    <location>
        <begin position="464"/>
        <end position="482"/>
    </location>
</feature>
<protein>
    <recommendedName>
        <fullName evidence="8">Integral membrane bound transporter domain-containing protein</fullName>
    </recommendedName>
</protein>
<evidence type="ECO:0000256" key="2">
    <source>
        <dbReference type="ARBA" id="ARBA00022475"/>
    </source>
</evidence>
<proteinExistence type="inferred from homology"/>
<feature type="transmembrane region" description="Helical" evidence="7">
    <location>
        <begin position="414"/>
        <end position="432"/>
    </location>
</feature>
<dbReference type="RefSeq" id="WP_203943925.1">
    <property type="nucleotide sequence ID" value="NZ_BOOR01000010.1"/>
</dbReference>
<dbReference type="EMBL" id="BOOR01000010">
    <property type="protein sequence ID" value="GII53688.1"/>
    <property type="molecule type" value="Genomic_DNA"/>
</dbReference>
<keyword evidence="5 7" id="KW-0472">Membrane</keyword>
<sequence length="712" mass="74943">MTGAVALVIPLSVGVVTGHPSGGAAVGLGAWLVASRAILDPAGVSRPFMLGVVASLAVGTALGIFVSGESWLIVPAASALGGLGVLVRPIGITPALTLLLTAANPLPLDPPQHTGLQVLGGLLAAVLLTLPWPWRRTRPLAVTLSRAAEALADLVEAGADPGHDPGDWEALRNKAGDALDNAQVMCSRHRWQRRSRAGEQVVSTLRRVFYEVVALHGLADALRERAPAAGERAGLRELAASVALALRSFIGEEPVPDPLPAFEARVNELRADRPHGERELLVLVLLRQIGHCAERIRRALTDNRQAAHRLHSTRYELPALPVRPVVPPGFRSSLAFDNPRVRHALRVLLGTAFASTIIEVFHPPHPHWLVIAVLVTLQPTYGETRARMWARIGGSTAGGLVTAGILHFAPGQAWLVLLIGVSAALAFGMASVHQAYWSTFMTMCVLLLIDFQLPGGTAVVESRIVLTIVGGLIAIACTRLLWPRGETVRLADRVAHMLSTHAEAARALAGMTRGKTPADKAELKITKAELAADAVAQALTYIAHEPGGTAPGAAQKAVEAAQRVRDDLMSLTAVSRGEAVPALPEPGVPDSGVHEPAARAPAGTGHVPDVLDAVAKRLTYAAEAVQTGEPFAPRGDVDRELAVVSASVGCLAERRLAELDADPSDTRTEVRRALLRTTALDQALRSLGPDTLELCDAAASAFATPEPEAVMA</sequence>
<comment type="subcellular location">
    <subcellularLocation>
        <location evidence="1">Cell membrane</location>
        <topology evidence="1">Multi-pass membrane protein</topology>
    </subcellularLocation>
</comment>
<evidence type="ECO:0000313" key="9">
    <source>
        <dbReference type="EMBL" id="GII53688.1"/>
    </source>
</evidence>